<keyword evidence="2" id="KW-0067">ATP-binding</keyword>
<dbReference type="Pfam" id="PF05729">
    <property type="entry name" value="NACHT"/>
    <property type="match status" value="1"/>
</dbReference>
<proteinExistence type="predicted"/>
<dbReference type="PANTHER" id="PTHR46844:SF1">
    <property type="entry name" value="SLR5058 PROTEIN"/>
    <property type="match status" value="1"/>
</dbReference>
<dbReference type="KEGG" id="aja:AJAP_12750"/>
<name>A0A075USJ1_9PSEU</name>
<evidence type="ECO:0000256" key="2">
    <source>
        <dbReference type="ARBA" id="ARBA00022840"/>
    </source>
</evidence>
<dbReference type="eggNOG" id="COG5635">
    <property type="taxonomic scope" value="Bacteria"/>
</dbReference>
<dbReference type="GO" id="GO:0005524">
    <property type="term" value="F:ATP binding"/>
    <property type="evidence" value="ECO:0007669"/>
    <property type="project" value="UniProtKB-KW"/>
</dbReference>
<accession>A0A075USJ1</accession>
<dbReference type="SUPFAM" id="SSF52540">
    <property type="entry name" value="P-loop containing nucleoside triphosphate hydrolases"/>
    <property type="match status" value="1"/>
</dbReference>
<dbReference type="AlphaFoldDB" id="A0A075USJ1"/>
<dbReference type="InterPro" id="IPR032675">
    <property type="entry name" value="LRR_dom_sf"/>
</dbReference>
<protein>
    <recommendedName>
        <fullName evidence="3">NACHT domain-containing protein</fullName>
    </recommendedName>
</protein>
<reference evidence="4 5" key="1">
    <citation type="journal article" date="2014" name="J. Biotechnol.">
        <title>Complete genome sequence of the actinobacterium Amycolatopsis japonica MG417-CF17(T) (=DSM 44213T) producing (S,S)-N,N'-ethylenediaminedisuccinic acid.</title>
        <authorList>
            <person name="Stegmann E."/>
            <person name="Albersmeier A."/>
            <person name="Spohn M."/>
            <person name="Gert H."/>
            <person name="Weber T."/>
            <person name="Wohlleben W."/>
            <person name="Kalinowski J."/>
            <person name="Ruckert C."/>
        </authorList>
    </citation>
    <scope>NUCLEOTIDE SEQUENCE [LARGE SCALE GENOMIC DNA]</scope>
    <source>
        <strain evidence="5">MG417-CF17 (DSM 44213)</strain>
    </source>
</reference>
<evidence type="ECO:0000313" key="5">
    <source>
        <dbReference type="Proteomes" id="UP000028492"/>
    </source>
</evidence>
<dbReference type="PROSITE" id="PS50837">
    <property type="entry name" value="NACHT"/>
    <property type="match status" value="1"/>
</dbReference>
<dbReference type="Proteomes" id="UP000028492">
    <property type="component" value="Chromosome"/>
</dbReference>
<dbReference type="Gene3D" id="3.40.50.300">
    <property type="entry name" value="P-loop containing nucleotide triphosphate hydrolases"/>
    <property type="match status" value="1"/>
</dbReference>
<organism evidence="4 5">
    <name type="scientific">Amycolatopsis japonica</name>
    <dbReference type="NCBI Taxonomy" id="208439"/>
    <lineage>
        <taxon>Bacteria</taxon>
        <taxon>Bacillati</taxon>
        <taxon>Actinomycetota</taxon>
        <taxon>Actinomycetes</taxon>
        <taxon>Pseudonocardiales</taxon>
        <taxon>Pseudonocardiaceae</taxon>
        <taxon>Amycolatopsis</taxon>
        <taxon>Amycolatopsis japonica group</taxon>
    </lineage>
</organism>
<dbReference type="eggNOG" id="COG4886">
    <property type="taxonomic scope" value="Bacteria"/>
</dbReference>
<dbReference type="Gene3D" id="3.80.10.10">
    <property type="entry name" value="Ribonuclease Inhibitor"/>
    <property type="match status" value="1"/>
</dbReference>
<dbReference type="EMBL" id="CP008953">
    <property type="protein sequence ID" value="AIG75431.1"/>
    <property type="molecule type" value="Genomic_DNA"/>
</dbReference>
<keyword evidence="5" id="KW-1185">Reference proteome</keyword>
<keyword evidence="1" id="KW-0547">Nucleotide-binding</keyword>
<gene>
    <name evidence="4" type="ORF">AJAP_12750</name>
</gene>
<feature type="domain" description="NACHT" evidence="3">
    <location>
        <begin position="253"/>
        <end position="594"/>
    </location>
</feature>
<dbReference type="PANTHER" id="PTHR46844">
    <property type="entry name" value="SLR5058 PROTEIN"/>
    <property type="match status" value="1"/>
</dbReference>
<dbReference type="Pfam" id="PF22733">
    <property type="entry name" value="NNH1"/>
    <property type="match status" value="1"/>
</dbReference>
<dbReference type="InterPro" id="IPR027417">
    <property type="entry name" value="P-loop_NTPase"/>
</dbReference>
<dbReference type="STRING" id="208439.AJAP_12750"/>
<evidence type="ECO:0000259" key="3">
    <source>
        <dbReference type="PROSITE" id="PS50837"/>
    </source>
</evidence>
<sequence length="981" mass="111329">MGLAELVAYRYPVLRHQREFRRKIEEIEEQVADRLQPLCENEFPGLPENEREAATLAVADALERAELTDAMIFRVDLNPIGLAREIREHAPQTVRNGDLSEPASNLFDLLLDQVCYYLAHLIRDLPEFDARASVEMLSRLSGIAGQLGELLERLPVTELTTSSSEDQDDEFRDGYFELVSNLYDRLEILGITTNYYEPTMTLTVAYLSLTASTASKSHEFKQAKDKAEAPVGLGTGERELDVVRVADALGGKRLVLLQGDAGAGKSTLLQWIAITAVRRRFVGRLSDWNGRVPFLVRLRDFSENRLPNGDEFLLHANAPQWGPVPEGWVDRVAASGQALFLIDGVDELPEHERAKVREWLRGLCVRFPECLIVVTSRPSERTERWLVADKFHPVTLEPMNPQDVRIFIERWHNALLDSTAGRDIALPCPREDVPVHQRSLLLHLDSRPHLRALARNPLLCAMICALNLDRRANLPRDRMTLYEAALDMLLERRDADKKVRVDGDTQLSAVEKRAMLRALAWWLNENGRAEMSREEAIHQLRLKIGTMPGVTQAPEEVLRHLLERSGLIRQPVIGRIDFVHRTFQEFLAAKEVVERDSIDLLINNASSDLWRETVLMACSHATAVQRDRLLNGIVNRAYDFYREEDGQSRHRLMLLAASCLESALELSAETIERVEACLHELLPPTSSDEVSALATVGRPLFRVLPSDLSDLSDVQAVFLVRTVALSNDIDVLRVLAQYARDRRWEVQEEIVACARYFDLGDYCDRVLRDAPLFDNRMEIRSMDWVGHLYKLRKLESVEIKIYPEKVDDLRSFRRIRALHGLLAHVVGACDVTPLWEHRNHLRYLNLTCDQSFVELETLSDFRSLRELALAPASGLSDLSFLGVELSGLTRLELSGVERTADLSAIGSLVELRRLGLKNCRADLDLSRLEELSKLERIDLRGAPPELNLGPLADRRLRVLLDRDHQCAGLDLLGSQVELQFF</sequence>
<dbReference type="InterPro" id="IPR007111">
    <property type="entry name" value="NACHT_NTPase"/>
</dbReference>
<dbReference type="SUPFAM" id="SSF52047">
    <property type="entry name" value="RNI-like"/>
    <property type="match status" value="1"/>
</dbReference>
<evidence type="ECO:0000256" key="1">
    <source>
        <dbReference type="ARBA" id="ARBA00022741"/>
    </source>
</evidence>
<dbReference type="InterPro" id="IPR054547">
    <property type="entry name" value="NNH1"/>
</dbReference>
<evidence type="ECO:0000313" key="4">
    <source>
        <dbReference type="EMBL" id="AIG75431.1"/>
    </source>
</evidence>
<dbReference type="HOGENOM" id="CLU_009117_0_0_11"/>